<dbReference type="AlphaFoldDB" id="A0AAP2E3J0"/>
<name>A0AAP2E3J0_9BACT</name>
<dbReference type="InterPro" id="IPR015943">
    <property type="entry name" value="WD40/YVTN_repeat-like_dom_sf"/>
</dbReference>
<dbReference type="InterPro" id="IPR011044">
    <property type="entry name" value="Quino_amine_DH_bsu"/>
</dbReference>
<dbReference type="SUPFAM" id="SSF50998">
    <property type="entry name" value="Quinoprotein alcohol dehydrogenase-like"/>
    <property type="match status" value="1"/>
</dbReference>
<dbReference type="PANTHER" id="PTHR47197">
    <property type="entry name" value="PROTEIN NIRF"/>
    <property type="match status" value="1"/>
</dbReference>
<dbReference type="InterPro" id="IPR018391">
    <property type="entry name" value="PQQ_b-propeller_rpt"/>
</dbReference>
<gene>
    <name evidence="1" type="ORF">KK062_29505</name>
</gene>
<organism evidence="1 2">
    <name type="scientific">Dawidia cretensis</name>
    <dbReference type="NCBI Taxonomy" id="2782350"/>
    <lineage>
        <taxon>Bacteria</taxon>
        <taxon>Pseudomonadati</taxon>
        <taxon>Bacteroidota</taxon>
        <taxon>Cytophagia</taxon>
        <taxon>Cytophagales</taxon>
        <taxon>Chryseotaleaceae</taxon>
        <taxon>Dawidia</taxon>
    </lineage>
</organism>
<reference evidence="1 2" key="1">
    <citation type="submission" date="2021-05" db="EMBL/GenBank/DDBJ databases">
        <title>A Polyphasic approach of four new species of the genus Ohtaekwangia: Ohtaekwangia histidinii sp. nov., Ohtaekwangia cretensis sp. nov., Ohtaekwangia indiensis sp. nov., Ohtaekwangia reichenbachii sp. nov. from diverse environment.</title>
        <authorList>
            <person name="Octaviana S."/>
        </authorList>
    </citation>
    <scope>NUCLEOTIDE SEQUENCE [LARGE SCALE GENOMIC DNA]</scope>
    <source>
        <strain evidence="1 2">PWU5</strain>
    </source>
</reference>
<dbReference type="PROSITE" id="PS51257">
    <property type="entry name" value="PROKAR_LIPOPROTEIN"/>
    <property type="match status" value="1"/>
</dbReference>
<protein>
    <submittedName>
        <fullName evidence="1">Uncharacterized protein</fullName>
    </submittedName>
</protein>
<sequence>MKYFYRTLLLFFVSVTSLILLSCGPNLGSGDKIILHNDTSFGTSVDLALSPTGKEAALANETDILVYQLSDGIVAGSFPYEYPHQVDKFSYQRPAKVILFANDSQNVLVLSNSGAIDVREKRTGDVIQVVKVPDSNITAMEFSRDRQQLLLGTGWGSLYVLDANDYTIQKRFALPAGASVVSVAANKNVLLASTHDSTIHVLDIHTGTVQKTLKGASANLYSLDISQDNRTVVGAMPRNREKSLYGEAVFWNLETGNIIYRSHDDYTQVLRAKFTANDKHVIVGFSDGIMIYKPDGSIDQHIGHFVDPEVVFDLLPDQNTIATIECDYGTGTDNIKSINIDTRTIENVVQETPSVLWGAEMSPDNKKFMFIQTGFVKSFDLETDQLEQPWMPGSLWNGRFSYHKKWMMASARNPADNAVYRYVFSVADNTRMLETDAADVSPLLKYAVTAVYDQALRGQYIRVSSIKEPSTTVWDNKAERSSPGGYPTYEFTSVDDILLYSYDRDQDITLQSIIDSSRHITFPAQPLVYTDDAVILYQHNHYQTEYKSIVVFNLKTFKVENEIPITSGRPEKAVLDSKNQLYLWSGTTVEIYDLTTMMAVRQVTFVPEFLKSEQDFMVSPNGKTFVVCSRYGVIEFFDAQTGKSKAALFPRHSEKNDYVLINNEFQWTASDLGIRYMLHIKNGDDIVAPEDLQNYRKPGLLKSLLVD</sequence>
<dbReference type="PANTHER" id="PTHR47197:SF3">
    <property type="entry name" value="DIHYDRO-HEME D1 DEHYDROGENASE"/>
    <property type="match status" value="1"/>
</dbReference>
<evidence type="ECO:0000313" key="2">
    <source>
        <dbReference type="Proteomes" id="UP001319080"/>
    </source>
</evidence>
<dbReference type="InterPro" id="IPR051200">
    <property type="entry name" value="Host-pathogen_enzymatic-act"/>
</dbReference>
<dbReference type="SMART" id="SM00564">
    <property type="entry name" value="PQQ"/>
    <property type="match status" value="3"/>
</dbReference>
<dbReference type="InterPro" id="IPR011047">
    <property type="entry name" value="Quinoprotein_ADH-like_sf"/>
</dbReference>
<dbReference type="RefSeq" id="WP_254087979.1">
    <property type="nucleotide sequence ID" value="NZ_JAHESE010000066.1"/>
</dbReference>
<dbReference type="Proteomes" id="UP001319080">
    <property type="component" value="Unassembled WGS sequence"/>
</dbReference>
<proteinExistence type="predicted"/>
<dbReference type="Gene3D" id="2.130.10.10">
    <property type="entry name" value="YVTN repeat-like/Quinoprotein amine dehydrogenase"/>
    <property type="match status" value="3"/>
</dbReference>
<keyword evidence="2" id="KW-1185">Reference proteome</keyword>
<dbReference type="EMBL" id="JAHESE010000066">
    <property type="protein sequence ID" value="MBT1712415.1"/>
    <property type="molecule type" value="Genomic_DNA"/>
</dbReference>
<evidence type="ECO:0000313" key="1">
    <source>
        <dbReference type="EMBL" id="MBT1712415.1"/>
    </source>
</evidence>
<comment type="caution">
    <text evidence="1">The sequence shown here is derived from an EMBL/GenBank/DDBJ whole genome shotgun (WGS) entry which is preliminary data.</text>
</comment>
<dbReference type="SUPFAM" id="SSF50969">
    <property type="entry name" value="YVTN repeat-like/Quinoprotein amine dehydrogenase"/>
    <property type="match status" value="1"/>
</dbReference>
<accession>A0AAP2E3J0</accession>